<feature type="non-terminal residue" evidence="2">
    <location>
        <position position="117"/>
    </location>
</feature>
<feature type="transmembrane region" description="Helical" evidence="1">
    <location>
        <begin position="6"/>
        <end position="27"/>
    </location>
</feature>
<evidence type="ECO:0000313" key="3">
    <source>
        <dbReference type="Proteomes" id="UP001432322"/>
    </source>
</evidence>
<name>A0AAV5VZZ5_9BILA</name>
<dbReference type="Gene3D" id="3.15.10.10">
    <property type="entry name" value="Bactericidal permeability-increasing protein, domain 1"/>
    <property type="match status" value="1"/>
</dbReference>
<dbReference type="AlphaFoldDB" id="A0AAV5VZZ5"/>
<dbReference type="InterPro" id="IPR017943">
    <property type="entry name" value="Bactericidal_perm-incr_a/b_dom"/>
</dbReference>
<dbReference type="Proteomes" id="UP001432322">
    <property type="component" value="Unassembled WGS sequence"/>
</dbReference>
<evidence type="ECO:0000256" key="1">
    <source>
        <dbReference type="SAM" id="Phobius"/>
    </source>
</evidence>
<feature type="non-terminal residue" evidence="2">
    <location>
        <position position="1"/>
    </location>
</feature>
<keyword evidence="1" id="KW-1133">Transmembrane helix</keyword>
<keyword evidence="3" id="KW-1185">Reference proteome</keyword>
<accession>A0AAV5VZZ5</accession>
<reference evidence="2" key="1">
    <citation type="submission" date="2023-10" db="EMBL/GenBank/DDBJ databases">
        <title>Genome assembly of Pristionchus species.</title>
        <authorList>
            <person name="Yoshida K."/>
            <person name="Sommer R.J."/>
        </authorList>
    </citation>
    <scope>NUCLEOTIDE SEQUENCE</scope>
    <source>
        <strain evidence="2">RS5133</strain>
    </source>
</reference>
<dbReference type="SUPFAM" id="SSF55394">
    <property type="entry name" value="Bactericidal permeability-increasing protein, BPI"/>
    <property type="match status" value="1"/>
</dbReference>
<dbReference type="EMBL" id="BTSY01000004">
    <property type="protein sequence ID" value="GMT23803.1"/>
    <property type="molecule type" value="Genomic_DNA"/>
</dbReference>
<protein>
    <submittedName>
        <fullName evidence="2">Uncharacterized protein</fullName>
    </submittedName>
</protein>
<keyword evidence="1" id="KW-0472">Membrane</keyword>
<evidence type="ECO:0000313" key="2">
    <source>
        <dbReference type="EMBL" id="GMT23803.1"/>
    </source>
</evidence>
<dbReference type="GO" id="GO:0008289">
    <property type="term" value="F:lipid binding"/>
    <property type="evidence" value="ECO:0007669"/>
    <property type="project" value="InterPro"/>
</dbReference>
<keyword evidence="1" id="KW-0812">Transmembrane</keyword>
<proteinExistence type="predicted"/>
<organism evidence="2 3">
    <name type="scientific">Pristionchus fissidentatus</name>
    <dbReference type="NCBI Taxonomy" id="1538716"/>
    <lineage>
        <taxon>Eukaryota</taxon>
        <taxon>Metazoa</taxon>
        <taxon>Ecdysozoa</taxon>
        <taxon>Nematoda</taxon>
        <taxon>Chromadorea</taxon>
        <taxon>Rhabditida</taxon>
        <taxon>Rhabditina</taxon>
        <taxon>Diplogasteromorpha</taxon>
        <taxon>Diplogasteroidea</taxon>
        <taxon>Neodiplogasteridae</taxon>
        <taxon>Pristionchus</taxon>
    </lineage>
</organism>
<comment type="caution">
    <text evidence="2">The sequence shown here is derived from an EMBL/GenBank/DDBJ whole genome shotgun (WGS) entry which is preliminary data.</text>
</comment>
<gene>
    <name evidence="2" type="ORF">PFISCL1PPCAC_15100</name>
</gene>
<sequence length="117" mass="13216">SLSLIFPQGLIMQSIFIISLLLLPLVLSLRSLDFKENWNPQPGNPGLRIRLTKKGINQLKSVGVKLLNEKISRLSGYSTDYPFQQPGIEGHVYLKNVRVLRFTPAQVSVINFLPPKF</sequence>